<dbReference type="InterPro" id="IPR044880">
    <property type="entry name" value="NCX_ion-bd_dom_sf"/>
</dbReference>
<keyword evidence="3 5" id="KW-1133">Transmembrane helix</keyword>
<proteinExistence type="predicted"/>
<evidence type="ECO:0000313" key="8">
    <source>
        <dbReference type="Proteomes" id="UP000646426"/>
    </source>
</evidence>
<evidence type="ECO:0000256" key="2">
    <source>
        <dbReference type="ARBA" id="ARBA00022692"/>
    </source>
</evidence>
<comment type="subcellular location">
    <subcellularLocation>
        <location evidence="1">Membrane</location>
        <topology evidence="1">Multi-pass membrane protein</topology>
    </subcellularLocation>
</comment>
<dbReference type="GO" id="GO:0016020">
    <property type="term" value="C:membrane"/>
    <property type="evidence" value="ECO:0007669"/>
    <property type="project" value="UniProtKB-SubCell"/>
</dbReference>
<feature type="transmembrane region" description="Helical" evidence="5">
    <location>
        <begin position="256"/>
        <end position="278"/>
    </location>
</feature>
<organism evidence="7 8">
    <name type="scientific">Cognatilysobacter bugurensis</name>
    <dbReference type="NCBI Taxonomy" id="543356"/>
    <lineage>
        <taxon>Bacteria</taxon>
        <taxon>Pseudomonadati</taxon>
        <taxon>Pseudomonadota</taxon>
        <taxon>Gammaproteobacteria</taxon>
        <taxon>Lysobacterales</taxon>
        <taxon>Lysobacteraceae</taxon>
        <taxon>Cognatilysobacter</taxon>
    </lineage>
</organism>
<dbReference type="GO" id="GO:0055085">
    <property type="term" value="P:transmembrane transport"/>
    <property type="evidence" value="ECO:0007669"/>
    <property type="project" value="InterPro"/>
</dbReference>
<feature type="transmembrane region" description="Helical" evidence="5">
    <location>
        <begin position="191"/>
        <end position="210"/>
    </location>
</feature>
<dbReference type="EMBL" id="BMYD01000001">
    <property type="protein sequence ID" value="GHA73992.1"/>
    <property type="molecule type" value="Genomic_DNA"/>
</dbReference>
<feature type="transmembrane region" description="Helical" evidence="5">
    <location>
        <begin position="37"/>
        <end position="56"/>
    </location>
</feature>
<evidence type="ECO:0000313" key="7">
    <source>
        <dbReference type="EMBL" id="GHA73992.1"/>
    </source>
</evidence>
<feature type="transmembrane region" description="Helical" evidence="5">
    <location>
        <begin position="112"/>
        <end position="133"/>
    </location>
</feature>
<dbReference type="Proteomes" id="UP000646426">
    <property type="component" value="Unassembled WGS sequence"/>
</dbReference>
<feature type="transmembrane region" description="Helical" evidence="5">
    <location>
        <begin position="6"/>
        <end position="25"/>
    </location>
</feature>
<dbReference type="RefSeq" id="WP_189453650.1">
    <property type="nucleotide sequence ID" value="NZ_BMYD01000001.1"/>
</dbReference>
<reference evidence="7" key="2">
    <citation type="submission" date="2020-09" db="EMBL/GenBank/DDBJ databases">
        <authorList>
            <person name="Sun Q."/>
            <person name="Kim S."/>
        </authorList>
    </citation>
    <scope>NUCLEOTIDE SEQUENCE</scope>
    <source>
        <strain evidence="7">KCTC 23077</strain>
    </source>
</reference>
<keyword evidence="2 5" id="KW-0812">Transmembrane</keyword>
<feature type="transmembrane region" description="Helical" evidence="5">
    <location>
        <begin position="76"/>
        <end position="100"/>
    </location>
</feature>
<accession>A0A918W6M1</accession>
<name>A0A918W6M1_9GAMM</name>
<feature type="domain" description="Sodium/calcium exchanger membrane region" evidence="6">
    <location>
        <begin position="13"/>
        <end position="139"/>
    </location>
</feature>
<dbReference type="AlphaFoldDB" id="A0A918W6M1"/>
<sequence>MPEFHSLALELNLATFAVAAAVVWWAGTKLTAHADAIARITGIGHAVVGMLLLGGITSLPEIAVSVTAGLRGSADFAVSNLLGGVALQVAIIAIGDALLGERALTAQVPRPTVLLQAVFSCLLLALFAAAVLVGDVAVAGVGAWSLAIALTGAAMFWIISRNGDREPWQATPAPKPEAPAETADDPSLTRALWMTGAMGAVVLVAGWALAGTGEAIAAQSGLGSSFVGATLVGFATSLPEISTVVAAVRIRRYTMAFADIFGTNVFDLMLVLLIDAVAPGGPVLASQGPFAAFAAVLGIVVTLLYVAGLIERRDRSYLRLGVDSWAVLIAYFGGAVALYGLR</sequence>
<comment type="caution">
    <text evidence="7">The sequence shown here is derived from an EMBL/GenBank/DDBJ whole genome shotgun (WGS) entry which is preliminary data.</text>
</comment>
<dbReference type="InterPro" id="IPR004837">
    <property type="entry name" value="NaCa_Exmemb"/>
</dbReference>
<feature type="transmembrane region" description="Helical" evidence="5">
    <location>
        <begin position="139"/>
        <end position="159"/>
    </location>
</feature>
<keyword evidence="8" id="KW-1185">Reference proteome</keyword>
<evidence type="ECO:0000256" key="1">
    <source>
        <dbReference type="ARBA" id="ARBA00004141"/>
    </source>
</evidence>
<feature type="domain" description="Sodium/calcium exchanger membrane region" evidence="6">
    <location>
        <begin position="192"/>
        <end position="306"/>
    </location>
</feature>
<evidence type="ECO:0000256" key="4">
    <source>
        <dbReference type="ARBA" id="ARBA00023136"/>
    </source>
</evidence>
<keyword evidence="4 5" id="KW-0472">Membrane</keyword>
<feature type="transmembrane region" description="Helical" evidence="5">
    <location>
        <begin position="290"/>
        <end position="310"/>
    </location>
</feature>
<feature type="transmembrane region" description="Helical" evidence="5">
    <location>
        <begin position="322"/>
        <end position="341"/>
    </location>
</feature>
<gene>
    <name evidence="7" type="ORF">GCM10007067_08610</name>
</gene>
<dbReference type="Pfam" id="PF01699">
    <property type="entry name" value="Na_Ca_ex"/>
    <property type="match status" value="2"/>
</dbReference>
<evidence type="ECO:0000256" key="3">
    <source>
        <dbReference type="ARBA" id="ARBA00022989"/>
    </source>
</evidence>
<reference evidence="7" key="1">
    <citation type="journal article" date="2014" name="Int. J. Syst. Evol. Microbiol.">
        <title>Complete genome sequence of Corynebacterium casei LMG S-19264T (=DSM 44701T), isolated from a smear-ripened cheese.</title>
        <authorList>
            <consortium name="US DOE Joint Genome Institute (JGI-PGF)"/>
            <person name="Walter F."/>
            <person name="Albersmeier A."/>
            <person name="Kalinowski J."/>
            <person name="Ruckert C."/>
        </authorList>
    </citation>
    <scope>NUCLEOTIDE SEQUENCE</scope>
    <source>
        <strain evidence="7">KCTC 23077</strain>
    </source>
</reference>
<evidence type="ECO:0000259" key="6">
    <source>
        <dbReference type="Pfam" id="PF01699"/>
    </source>
</evidence>
<evidence type="ECO:0000256" key="5">
    <source>
        <dbReference type="SAM" id="Phobius"/>
    </source>
</evidence>
<protein>
    <recommendedName>
        <fullName evidence="6">Sodium/calcium exchanger membrane region domain-containing protein</fullName>
    </recommendedName>
</protein>
<dbReference type="Gene3D" id="1.20.1420.30">
    <property type="entry name" value="NCX, central ion-binding region"/>
    <property type="match status" value="1"/>
</dbReference>